<keyword evidence="1" id="KW-0805">Transcription regulation</keyword>
<dbReference type="PROSITE" id="PS51078">
    <property type="entry name" value="ICLR_ED"/>
    <property type="match status" value="1"/>
</dbReference>
<keyword evidence="3" id="KW-0804">Transcription</keyword>
<dbReference type="InterPro" id="IPR036390">
    <property type="entry name" value="WH_DNA-bd_sf"/>
</dbReference>
<dbReference type="SUPFAM" id="SSF46785">
    <property type="entry name" value="Winged helix' DNA-binding domain"/>
    <property type="match status" value="1"/>
</dbReference>
<dbReference type="PANTHER" id="PTHR30136">
    <property type="entry name" value="HELIX-TURN-HELIX TRANSCRIPTIONAL REGULATOR, ICLR FAMILY"/>
    <property type="match status" value="1"/>
</dbReference>
<dbReference type="InterPro" id="IPR005471">
    <property type="entry name" value="Tscrpt_reg_IclR_N"/>
</dbReference>
<dbReference type="PROSITE" id="PS51077">
    <property type="entry name" value="HTH_ICLR"/>
    <property type="match status" value="1"/>
</dbReference>
<dbReference type="Pfam" id="PF01614">
    <property type="entry name" value="IclR_C"/>
    <property type="match status" value="1"/>
</dbReference>
<organism evidence="6 7">
    <name type="scientific">Nocardioides eburneus</name>
    <dbReference type="NCBI Taxonomy" id="3231482"/>
    <lineage>
        <taxon>Bacteria</taxon>
        <taxon>Bacillati</taxon>
        <taxon>Actinomycetota</taxon>
        <taxon>Actinomycetes</taxon>
        <taxon>Propionibacteriales</taxon>
        <taxon>Nocardioidaceae</taxon>
        <taxon>Nocardioides</taxon>
    </lineage>
</organism>
<evidence type="ECO:0000256" key="3">
    <source>
        <dbReference type="ARBA" id="ARBA00023163"/>
    </source>
</evidence>
<feature type="domain" description="IclR-ED" evidence="5">
    <location>
        <begin position="70"/>
        <end position="249"/>
    </location>
</feature>
<dbReference type="InterPro" id="IPR014757">
    <property type="entry name" value="Tscrpt_reg_IclR_C"/>
</dbReference>
<dbReference type="PANTHER" id="PTHR30136:SF24">
    <property type="entry name" value="HTH-TYPE TRANSCRIPTIONAL REPRESSOR ALLR"/>
    <property type="match status" value="1"/>
</dbReference>
<protein>
    <submittedName>
        <fullName evidence="6">IclR family transcriptional regulator</fullName>
    </submittedName>
</protein>
<dbReference type="Proteomes" id="UP001556631">
    <property type="component" value="Unassembled WGS sequence"/>
</dbReference>
<dbReference type="InterPro" id="IPR050707">
    <property type="entry name" value="HTH_MetabolicPath_Reg"/>
</dbReference>
<dbReference type="SUPFAM" id="SSF55781">
    <property type="entry name" value="GAF domain-like"/>
    <property type="match status" value="1"/>
</dbReference>
<dbReference type="Gene3D" id="1.10.10.10">
    <property type="entry name" value="Winged helix-like DNA-binding domain superfamily/Winged helix DNA-binding domain"/>
    <property type="match status" value="1"/>
</dbReference>
<dbReference type="InterPro" id="IPR029016">
    <property type="entry name" value="GAF-like_dom_sf"/>
</dbReference>
<comment type="caution">
    <text evidence="6">The sequence shown here is derived from an EMBL/GenBank/DDBJ whole genome shotgun (WGS) entry which is preliminary data.</text>
</comment>
<evidence type="ECO:0000256" key="2">
    <source>
        <dbReference type="ARBA" id="ARBA00023125"/>
    </source>
</evidence>
<dbReference type="Pfam" id="PF09339">
    <property type="entry name" value="HTH_IclR"/>
    <property type="match status" value="1"/>
</dbReference>
<evidence type="ECO:0000313" key="6">
    <source>
        <dbReference type="EMBL" id="MEX0427393.1"/>
    </source>
</evidence>
<gene>
    <name evidence="6" type="ORF">AB3X52_07175</name>
</gene>
<dbReference type="RefSeq" id="WP_367992728.1">
    <property type="nucleotide sequence ID" value="NZ_JBFPJR010000009.1"/>
</dbReference>
<evidence type="ECO:0000256" key="1">
    <source>
        <dbReference type="ARBA" id="ARBA00023015"/>
    </source>
</evidence>
<keyword evidence="7" id="KW-1185">Reference proteome</keyword>
<feature type="domain" description="HTH iclR-type" evidence="4">
    <location>
        <begin position="8"/>
        <end position="69"/>
    </location>
</feature>
<name>A0ABV3SX06_9ACTN</name>
<evidence type="ECO:0000259" key="5">
    <source>
        <dbReference type="PROSITE" id="PS51078"/>
    </source>
</evidence>
<dbReference type="InterPro" id="IPR036388">
    <property type="entry name" value="WH-like_DNA-bd_sf"/>
</dbReference>
<accession>A0ABV3SX06</accession>
<dbReference type="Gene3D" id="3.30.450.40">
    <property type="match status" value="1"/>
</dbReference>
<dbReference type="EMBL" id="JBFPJR010000009">
    <property type="protein sequence ID" value="MEX0427393.1"/>
    <property type="molecule type" value="Genomic_DNA"/>
</dbReference>
<reference evidence="6 7" key="1">
    <citation type="submission" date="2024-07" db="EMBL/GenBank/DDBJ databases">
        <authorList>
            <person name="Lee S."/>
            <person name="Kang M."/>
        </authorList>
    </citation>
    <scope>NUCLEOTIDE SEQUENCE [LARGE SCALE GENOMIC DNA]</scope>
    <source>
        <strain evidence="6 7">DS6</strain>
    </source>
</reference>
<proteinExistence type="predicted"/>
<evidence type="ECO:0000259" key="4">
    <source>
        <dbReference type="PROSITE" id="PS51077"/>
    </source>
</evidence>
<dbReference type="SMART" id="SM00346">
    <property type="entry name" value="HTH_ICLR"/>
    <property type="match status" value="1"/>
</dbReference>
<evidence type="ECO:0000313" key="7">
    <source>
        <dbReference type="Proteomes" id="UP001556631"/>
    </source>
</evidence>
<sequence length="255" mass="27238">MARGSAGETALQKNLRILQAFDAKTPYLTLTEITERAGLPKSTTHRLLAELGREGLVERWPDRTYRLGARLYELASRAPGAFGLREVARPFLIQVQSVVRQHTQLAVLAGTDVLYIERVSARDSAINHTIIGGRIPAYASSFGIAMLAHASDETVQAVVSSGFRAFTSATIRSESELRAVLARVQADGCAVLPGHVHPDSTGVAVPVYGPHGAVYAAIGVVVPNDGASPKPIIEILKRASANITRALVRAMAGER</sequence>
<keyword evidence="2" id="KW-0238">DNA-binding</keyword>